<sequence>MRKAVIGAGVALAVLAGAWLGAESLASRRVAAMIAADPGLEAATVRPLRDPRAMGVEVTGLDFRDPALGISLPWARLSLRPLSPLTARLDLPDRGTILQGGDSLELGLARSDARLSLSPLNRMAPDRLDLQAEGLTLDGQPLVEGLSLQARLVSLDAAAPEGAQAAYDLQLSLAGLQTGALARIGLDPGPLPGPIAVEGPMRLWLDRSPSVTGDTAPQLVGWQTPGLSLQAGEIGLRIIGRLSRDAQGRAEGQLALYSSDADAMIGLAAGLGLIPAQGQLLLRAGLSQLARAPMDASLAGPDFPEPAEGELRLPIVMRDGQLMLGGMAIGPAPPL</sequence>
<evidence type="ECO:0000313" key="2">
    <source>
        <dbReference type="Proteomes" id="UP000309747"/>
    </source>
</evidence>
<keyword evidence="2" id="KW-1185">Reference proteome</keyword>
<dbReference type="Pfam" id="PF09898">
    <property type="entry name" value="DUF2125"/>
    <property type="match status" value="1"/>
</dbReference>
<organism evidence="1 2">
    <name type="scientific">Paracoccus gahaiensis</name>
    <dbReference type="NCBI Taxonomy" id="1706839"/>
    <lineage>
        <taxon>Bacteria</taxon>
        <taxon>Pseudomonadati</taxon>
        <taxon>Pseudomonadota</taxon>
        <taxon>Alphaproteobacteria</taxon>
        <taxon>Rhodobacterales</taxon>
        <taxon>Paracoccaceae</taxon>
        <taxon>Paracoccus</taxon>
    </lineage>
</organism>
<dbReference type="AlphaFoldDB" id="A0A4U0RAT5"/>
<dbReference type="InterPro" id="IPR018666">
    <property type="entry name" value="DUF2125"/>
</dbReference>
<dbReference type="Proteomes" id="UP000309747">
    <property type="component" value="Unassembled WGS sequence"/>
</dbReference>
<reference evidence="1 2" key="1">
    <citation type="submission" date="2019-04" db="EMBL/GenBank/DDBJ databases">
        <authorList>
            <person name="Li J."/>
        </authorList>
    </citation>
    <scope>NUCLEOTIDE SEQUENCE [LARGE SCALE GENOMIC DNA]</scope>
    <source>
        <strain evidence="1 2">KCTC 42687</strain>
    </source>
</reference>
<dbReference type="RefSeq" id="WP_136886068.1">
    <property type="nucleotide sequence ID" value="NZ_SUNI01000009.1"/>
</dbReference>
<gene>
    <name evidence="1" type="ORF">FA743_10525</name>
</gene>
<name>A0A4U0RAT5_9RHOB</name>
<accession>A0A4U0RAT5</accession>
<protein>
    <submittedName>
        <fullName evidence="1">DUF2125 domain-containing protein</fullName>
    </submittedName>
</protein>
<comment type="caution">
    <text evidence="1">The sequence shown here is derived from an EMBL/GenBank/DDBJ whole genome shotgun (WGS) entry which is preliminary data.</text>
</comment>
<dbReference type="EMBL" id="SUNI01000009">
    <property type="protein sequence ID" value="TJZ91532.1"/>
    <property type="molecule type" value="Genomic_DNA"/>
</dbReference>
<proteinExistence type="predicted"/>
<dbReference type="OrthoDB" id="7625707at2"/>
<evidence type="ECO:0000313" key="1">
    <source>
        <dbReference type="EMBL" id="TJZ91532.1"/>
    </source>
</evidence>